<keyword evidence="2" id="KW-1185">Reference proteome</keyword>
<protein>
    <submittedName>
        <fullName evidence="1">Uncharacterized protein</fullName>
    </submittedName>
</protein>
<dbReference type="InterPro" id="IPR021857">
    <property type="entry name" value="DUF3467"/>
</dbReference>
<dbReference type="EMBL" id="FOFS01000001">
    <property type="protein sequence ID" value="SEP64262.1"/>
    <property type="molecule type" value="Genomic_DNA"/>
</dbReference>
<proteinExistence type="predicted"/>
<organism evidence="1 2">
    <name type="scientific">Solimonas aquatica</name>
    <dbReference type="NCBI Taxonomy" id="489703"/>
    <lineage>
        <taxon>Bacteria</taxon>
        <taxon>Pseudomonadati</taxon>
        <taxon>Pseudomonadota</taxon>
        <taxon>Gammaproteobacteria</taxon>
        <taxon>Nevskiales</taxon>
        <taxon>Nevskiaceae</taxon>
        <taxon>Solimonas</taxon>
    </lineage>
</organism>
<dbReference type="Proteomes" id="UP000199233">
    <property type="component" value="Unassembled WGS sequence"/>
</dbReference>
<sequence>MALSDESVARYANHFRIGHNASEFMIEFAQRYEAGGKTQLVARLVVTPQSARELHSLLGESLRDHEALPARARRKS</sequence>
<name>A0A1H8ZIK9_9GAMM</name>
<evidence type="ECO:0000313" key="1">
    <source>
        <dbReference type="EMBL" id="SEP64262.1"/>
    </source>
</evidence>
<gene>
    <name evidence="1" type="ORF">SAMN04488038_10155</name>
</gene>
<dbReference type="RefSeq" id="WP_177188766.1">
    <property type="nucleotide sequence ID" value="NZ_FOFS01000001.1"/>
</dbReference>
<reference evidence="1 2" key="1">
    <citation type="submission" date="2016-10" db="EMBL/GenBank/DDBJ databases">
        <authorList>
            <person name="de Groot N.N."/>
        </authorList>
    </citation>
    <scope>NUCLEOTIDE SEQUENCE [LARGE SCALE GENOMIC DNA]</scope>
    <source>
        <strain evidence="1 2">DSM 25927</strain>
    </source>
</reference>
<evidence type="ECO:0000313" key="2">
    <source>
        <dbReference type="Proteomes" id="UP000199233"/>
    </source>
</evidence>
<dbReference type="STRING" id="489703.SAMN04488038_10155"/>
<dbReference type="Pfam" id="PF11950">
    <property type="entry name" value="DUF3467"/>
    <property type="match status" value="1"/>
</dbReference>
<accession>A0A1H8ZIK9</accession>
<dbReference type="AlphaFoldDB" id="A0A1H8ZIK9"/>